<dbReference type="Gramene" id="KRH40399">
    <property type="protein sequence ID" value="KRH40399"/>
    <property type="gene ID" value="GLYMA_09G256500"/>
</dbReference>
<dbReference type="SMR" id="A0A0R0IN99"/>
<feature type="transmembrane region" description="Helical" evidence="4">
    <location>
        <begin position="20"/>
        <end position="38"/>
    </location>
</feature>
<evidence type="ECO:0000256" key="3">
    <source>
        <dbReference type="PROSITE-ProRule" id="PRU00708"/>
    </source>
</evidence>
<dbReference type="InterPro" id="IPR002885">
    <property type="entry name" value="PPR_rpt"/>
</dbReference>
<evidence type="ECO:0000313" key="7">
    <source>
        <dbReference type="Proteomes" id="UP000008827"/>
    </source>
</evidence>
<dbReference type="InParanoid" id="A0A0R0IN99"/>
<dbReference type="NCBIfam" id="TIGR00756">
    <property type="entry name" value="PPR"/>
    <property type="match status" value="1"/>
</dbReference>
<name>A0A0R0IN99_SOYBN</name>
<reference evidence="5 6" key="1">
    <citation type="journal article" date="2010" name="Nature">
        <title>Genome sequence of the palaeopolyploid soybean.</title>
        <authorList>
            <person name="Schmutz J."/>
            <person name="Cannon S.B."/>
            <person name="Schlueter J."/>
            <person name="Ma J."/>
            <person name="Mitros T."/>
            <person name="Nelson W."/>
            <person name="Hyten D.L."/>
            <person name="Song Q."/>
            <person name="Thelen J.J."/>
            <person name="Cheng J."/>
            <person name="Xu D."/>
            <person name="Hellsten U."/>
            <person name="May G.D."/>
            <person name="Yu Y."/>
            <person name="Sakurai T."/>
            <person name="Umezawa T."/>
            <person name="Bhattacharyya M.K."/>
            <person name="Sandhu D."/>
            <person name="Valliyodan B."/>
            <person name="Lindquist E."/>
            <person name="Peto M."/>
            <person name="Grant D."/>
            <person name="Shu S."/>
            <person name="Goodstein D."/>
            <person name="Barry K."/>
            <person name="Futrell-Griggs M."/>
            <person name="Abernathy B."/>
            <person name="Du J."/>
            <person name="Tian Z."/>
            <person name="Zhu L."/>
            <person name="Gill N."/>
            <person name="Joshi T."/>
            <person name="Libault M."/>
            <person name="Sethuraman A."/>
            <person name="Zhang X.-C."/>
            <person name="Shinozaki K."/>
            <person name="Nguyen H.T."/>
            <person name="Wing R.A."/>
            <person name="Cregan P."/>
            <person name="Specht J."/>
            <person name="Grimwood J."/>
            <person name="Rokhsar D."/>
            <person name="Stacey G."/>
            <person name="Shoemaker R.C."/>
            <person name="Jackson S.A."/>
        </authorList>
    </citation>
    <scope>NUCLEOTIDE SEQUENCE</scope>
    <source>
        <strain evidence="6">cv. Williams 82</strain>
        <tissue evidence="5">Callus</tissue>
    </source>
</reference>
<dbReference type="AlphaFoldDB" id="A0A0R0IN99"/>
<dbReference type="Gene3D" id="1.25.40.10">
    <property type="entry name" value="Tetratricopeptide repeat domain"/>
    <property type="match status" value="2"/>
</dbReference>
<reference evidence="5" key="3">
    <citation type="submission" date="2018-07" db="EMBL/GenBank/DDBJ databases">
        <title>WGS assembly of Glycine max.</title>
        <authorList>
            <person name="Schmutz J."/>
            <person name="Cannon S."/>
            <person name="Schlueter J."/>
            <person name="Ma J."/>
            <person name="Mitros T."/>
            <person name="Nelson W."/>
            <person name="Hyten D."/>
            <person name="Song Q."/>
            <person name="Thelen J."/>
            <person name="Cheng J."/>
            <person name="Xu D."/>
            <person name="Hellsten U."/>
            <person name="May G."/>
            <person name="Yu Y."/>
            <person name="Sakurai T."/>
            <person name="Umezawa T."/>
            <person name="Bhattacharyya M."/>
            <person name="Sandhu D."/>
            <person name="Valliyodan B."/>
            <person name="Lindquist E."/>
            <person name="Peto M."/>
            <person name="Grant D."/>
            <person name="Shu S."/>
            <person name="Goodstein D."/>
            <person name="Barry K."/>
            <person name="Futrell-Griggs M."/>
            <person name="Abernathy B."/>
            <person name="Du J."/>
            <person name="Tian Z."/>
            <person name="Zhu L."/>
            <person name="Gill N."/>
            <person name="Joshi T."/>
            <person name="Libault M."/>
            <person name="Sethuraman A."/>
            <person name="Zhang X."/>
            <person name="Shinozaki K."/>
            <person name="Nguyen H."/>
            <person name="Wing R."/>
            <person name="Cregan P."/>
            <person name="Specht J."/>
            <person name="Grimwood J."/>
            <person name="Rokhsar D."/>
            <person name="Stacey G."/>
            <person name="Shoemaker R."/>
            <person name="Jackson S."/>
        </authorList>
    </citation>
    <scope>NUCLEOTIDE SEQUENCE</scope>
    <source>
        <tissue evidence="5">Callus</tissue>
    </source>
</reference>
<reference evidence="6" key="2">
    <citation type="submission" date="2018-02" db="UniProtKB">
        <authorList>
            <consortium name="EnsemblPlants"/>
        </authorList>
    </citation>
    <scope>IDENTIFICATION</scope>
    <source>
        <strain evidence="6">Williams 82</strain>
    </source>
</reference>
<dbReference type="Pfam" id="PF13041">
    <property type="entry name" value="PPR_2"/>
    <property type="match status" value="2"/>
</dbReference>
<dbReference type="PROSITE" id="PS51375">
    <property type="entry name" value="PPR"/>
    <property type="match status" value="1"/>
</dbReference>
<comment type="similarity">
    <text evidence="1">Belongs to the PPR family. P subfamily.</text>
</comment>
<dbReference type="InterPro" id="IPR011990">
    <property type="entry name" value="TPR-like_helical_dom_sf"/>
</dbReference>
<dbReference type="OMA" id="CCATHCC"/>
<evidence type="ECO:0008006" key="8">
    <source>
        <dbReference type="Google" id="ProtNLM"/>
    </source>
</evidence>
<keyword evidence="2" id="KW-0677">Repeat</keyword>
<keyword evidence="7" id="KW-1185">Reference proteome</keyword>
<evidence type="ECO:0000313" key="6">
    <source>
        <dbReference type="EnsemblPlants" id="KRH40399"/>
    </source>
</evidence>
<dbReference type="PANTHER" id="PTHR47941">
    <property type="entry name" value="PENTATRICOPEPTIDE REPEAT-CONTAINING PROTEIN 3, MITOCHONDRIAL"/>
    <property type="match status" value="1"/>
</dbReference>
<dbReference type="Proteomes" id="UP000008827">
    <property type="component" value="Chromosome 9"/>
</dbReference>
<evidence type="ECO:0000313" key="5">
    <source>
        <dbReference type="EMBL" id="KRH40399.2"/>
    </source>
</evidence>
<dbReference type="EnsemblPlants" id="KRH40399">
    <property type="protein sequence ID" value="KRH40399"/>
    <property type="gene ID" value="GLYMA_09G256500"/>
</dbReference>
<feature type="repeat" description="PPR" evidence="3">
    <location>
        <begin position="131"/>
        <end position="166"/>
    </location>
</feature>
<keyword evidence="4" id="KW-0812">Transmembrane</keyword>
<proteinExistence type="inferred from homology"/>
<keyword evidence="4" id="KW-1133">Transmembrane helix</keyword>
<gene>
    <name evidence="5" type="ORF">GLYMA_09G256500</name>
</gene>
<sequence length="173" mass="19252">MKHYPTAISLSKQMEAAKGIVPNLVTLSILINCLRHLGQMAFSFSVLGKILKLGYQPNSITLTTLMKGRSTRISDEPDKLINEAYDLYSEMDARGIFPNVIAYSTLICGFCLLMGAFSLLNEMISKNINPDVYTYSILIDTLCKEEGKVKEAKNLLTVMMKEGVKPDVAYNTK</sequence>
<protein>
    <recommendedName>
        <fullName evidence="8">Pentacotripeptide-repeat region of PRORP domain-containing protein</fullName>
    </recommendedName>
</protein>
<dbReference type="EMBL" id="CM000842">
    <property type="protein sequence ID" value="KRH40399.2"/>
    <property type="molecule type" value="Genomic_DNA"/>
</dbReference>
<keyword evidence="4" id="KW-0472">Membrane</keyword>
<evidence type="ECO:0000256" key="1">
    <source>
        <dbReference type="ARBA" id="ARBA00007626"/>
    </source>
</evidence>
<accession>A0A0R0IN99</accession>
<feature type="transmembrane region" description="Helical" evidence="4">
    <location>
        <begin position="100"/>
        <end position="120"/>
    </location>
</feature>
<accession>A0A2K7J6H0</accession>
<evidence type="ECO:0000256" key="2">
    <source>
        <dbReference type="ARBA" id="ARBA00022737"/>
    </source>
</evidence>
<organism evidence="5">
    <name type="scientific">Glycine max</name>
    <name type="common">Soybean</name>
    <name type="synonym">Glycine hispida</name>
    <dbReference type="NCBI Taxonomy" id="3847"/>
    <lineage>
        <taxon>Eukaryota</taxon>
        <taxon>Viridiplantae</taxon>
        <taxon>Streptophyta</taxon>
        <taxon>Embryophyta</taxon>
        <taxon>Tracheophyta</taxon>
        <taxon>Spermatophyta</taxon>
        <taxon>Magnoliopsida</taxon>
        <taxon>eudicotyledons</taxon>
        <taxon>Gunneridae</taxon>
        <taxon>Pentapetalae</taxon>
        <taxon>rosids</taxon>
        <taxon>fabids</taxon>
        <taxon>Fabales</taxon>
        <taxon>Fabaceae</taxon>
        <taxon>Papilionoideae</taxon>
        <taxon>50 kb inversion clade</taxon>
        <taxon>NPAAA clade</taxon>
        <taxon>indigoferoid/millettioid clade</taxon>
        <taxon>Phaseoleae</taxon>
        <taxon>Glycine</taxon>
        <taxon>Glycine subgen. Soja</taxon>
    </lineage>
</organism>
<evidence type="ECO:0000256" key="4">
    <source>
        <dbReference type="SAM" id="Phobius"/>
    </source>
</evidence>